<proteinExistence type="predicted"/>
<keyword evidence="1" id="KW-0812">Transmembrane</keyword>
<dbReference type="EMBL" id="JAGKQM010000017">
    <property type="protein sequence ID" value="KAH0871263.1"/>
    <property type="molecule type" value="Genomic_DNA"/>
</dbReference>
<organism evidence="2 3">
    <name type="scientific">Brassica napus</name>
    <name type="common">Rape</name>
    <dbReference type="NCBI Taxonomy" id="3708"/>
    <lineage>
        <taxon>Eukaryota</taxon>
        <taxon>Viridiplantae</taxon>
        <taxon>Streptophyta</taxon>
        <taxon>Embryophyta</taxon>
        <taxon>Tracheophyta</taxon>
        <taxon>Spermatophyta</taxon>
        <taxon>Magnoliopsida</taxon>
        <taxon>eudicotyledons</taxon>
        <taxon>Gunneridae</taxon>
        <taxon>Pentapetalae</taxon>
        <taxon>rosids</taxon>
        <taxon>malvids</taxon>
        <taxon>Brassicales</taxon>
        <taxon>Brassicaceae</taxon>
        <taxon>Brassiceae</taxon>
        <taxon>Brassica</taxon>
    </lineage>
</organism>
<name>A0ABQ7YSS2_BRANA</name>
<feature type="transmembrane region" description="Helical" evidence="1">
    <location>
        <begin position="136"/>
        <end position="161"/>
    </location>
</feature>
<comment type="caution">
    <text evidence="2">The sequence shown here is derived from an EMBL/GenBank/DDBJ whole genome shotgun (WGS) entry which is preliminary data.</text>
</comment>
<sequence>MMMASTPQLTLCTFFPIHDGFNKEPRNRLHAKGRSFGPSLLGNKLGLRACLVELRQRRPALMGLKLKETGFLAREKALNRSKRRVFKVSCNKGLGFNGGDNNGNGRILGNLALAIGLTYLSMTGQLGWVLDAIVSVWFITICLQLVVVIVPILGLGAFLWWAQRDIVQSSCPNCGNEFQIFKSSLDDEVQLCPFCTQPFSVVDDKFVKEPVKFSNQTAAFGQDLNGFSSPPKKGKGFSTAVVDIEAEVTDAD</sequence>
<keyword evidence="1" id="KW-0472">Membrane</keyword>
<keyword evidence="3" id="KW-1185">Reference proteome</keyword>
<accession>A0ABQ7YSS2</accession>
<dbReference type="PANTHER" id="PTHR36785:SF1">
    <property type="entry name" value="OS05G0502500 PROTEIN"/>
    <property type="match status" value="1"/>
</dbReference>
<evidence type="ECO:0000313" key="2">
    <source>
        <dbReference type="EMBL" id="KAH0871263.1"/>
    </source>
</evidence>
<feature type="transmembrane region" description="Helical" evidence="1">
    <location>
        <begin position="111"/>
        <end position="130"/>
    </location>
</feature>
<protein>
    <submittedName>
        <fullName evidence="2">Uncharacterized protein</fullName>
    </submittedName>
</protein>
<evidence type="ECO:0000313" key="3">
    <source>
        <dbReference type="Proteomes" id="UP000824890"/>
    </source>
</evidence>
<gene>
    <name evidence="2" type="ORF">HID58_078285</name>
</gene>
<dbReference type="Proteomes" id="UP000824890">
    <property type="component" value="Unassembled WGS sequence"/>
</dbReference>
<dbReference type="PANTHER" id="PTHR36785">
    <property type="entry name" value="OS05G0502500 PROTEIN"/>
    <property type="match status" value="1"/>
</dbReference>
<evidence type="ECO:0000256" key="1">
    <source>
        <dbReference type="SAM" id="Phobius"/>
    </source>
</evidence>
<reference evidence="2 3" key="1">
    <citation type="submission" date="2021-05" db="EMBL/GenBank/DDBJ databases">
        <title>Genome Assembly of Synthetic Allotetraploid Brassica napus Reveals Homoeologous Exchanges between Subgenomes.</title>
        <authorList>
            <person name="Davis J.T."/>
        </authorList>
    </citation>
    <scope>NUCLEOTIDE SEQUENCE [LARGE SCALE GENOMIC DNA]</scope>
    <source>
        <strain evidence="3">cv. Da-Ae</strain>
        <tissue evidence="2">Seedling</tissue>
    </source>
</reference>
<keyword evidence="1" id="KW-1133">Transmembrane helix</keyword>